<dbReference type="Pfam" id="PF22692">
    <property type="entry name" value="LlgE_F_G_D1"/>
    <property type="match status" value="1"/>
</dbReference>
<dbReference type="NCBIfam" id="TIGR03506">
    <property type="entry name" value="FlgEFG_subfam"/>
    <property type="match status" value="1"/>
</dbReference>
<dbReference type="GO" id="GO:0009425">
    <property type="term" value="C:bacterial-type flagellum basal body"/>
    <property type="evidence" value="ECO:0007669"/>
    <property type="project" value="UniProtKB-SubCell"/>
</dbReference>
<evidence type="ECO:0000313" key="9">
    <source>
        <dbReference type="Proteomes" id="UP000318538"/>
    </source>
</evidence>
<dbReference type="OrthoDB" id="9804559at2"/>
<gene>
    <name evidence="8" type="primary">flgE_2</name>
    <name evidence="8" type="ORF">K227x_46060</name>
</gene>
<keyword evidence="9" id="KW-1185">Reference proteome</keyword>
<organism evidence="8 9">
    <name type="scientific">Rubripirellula lacrimiformis</name>
    <dbReference type="NCBI Taxonomy" id="1930273"/>
    <lineage>
        <taxon>Bacteria</taxon>
        <taxon>Pseudomonadati</taxon>
        <taxon>Planctomycetota</taxon>
        <taxon>Planctomycetia</taxon>
        <taxon>Pirellulales</taxon>
        <taxon>Pirellulaceae</taxon>
        <taxon>Rubripirellula</taxon>
    </lineage>
</organism>
<dbReference type="SUPFAM" id="SSF117143">
    <property type="entry name" value="Flagellar hook protein flgE"/>
    <property type="match status" value="1"/>
</dbReference>
<evidence type="ECO:0000259" key="7">
    <source>
        <dbReference type="Pfam" id="PF22692"/>
    </source>
</evidence>
<reference evidence="8 9" key="1">
    <citation type="submission" date="2019-02" db="EMBL/GenBank/DDBJ databases">
        <title>Deep-cultivation of Planctomycetes and their phenomic and genomic characterization uncovers novel biology.</title>
        <authorList>
            <person name="Wiegand S."/>
            <person name="Jogler M."/>
            <person name="Boedeker C."/>
            <person name="Pinto D."/>
            <person name="Vollmers J."/>
            <person name="Rivas-Marin E."/>
            <person name="Kohn T."/>
            <person name="Peeters S.H."/>
            <person name="Heuer A."/>
            <person name="Rast P."/>
            <person name="Oberbeckmann S."/>
            <person name="Bunk B."/>
            <person name="Jeske O."/>
            <person name="Meyerdierks A."/>
            <person name="Storesund J.E."/>
            <person name="Kallscheuer N."/>
            <person name="Luecker S."/>
            <person name="Lage O.M."/>
            <person name="Pohl T."/>
            <person name="Merkel B.J."/>
            <person name="Hornburger P."/>
            <person name="Mueller R.-W."/>
            <person name="Bruemmer F."/>
            <person name="Labrenz M."/>
            <person name="Spormann A.M."/>
            <person name="Op den Camp H."/>
            <person name="Overmann J."/>
            <person name="Amann R."/>
            <person name="Jetten M.S.M."/>
            <person name="Mascher T."/>
            <person name="Medema M.H."/>
            <person name="Devos D.P."/>
            <person name="Kaster A.-K."/>
            <person name="Ovreas L."/>
            <person name="Rohde M."/>
            <person name="Galperin M.Y."/>
            <person name="Jogler C."/>
        </authorList>
    </citation>
    <scope>NUCLEOTIDE SEQUENCE [LARGE SCALE GENOMIC DNA]</scope>
    <source>
        <strain evidence="8 9">K22_7</strain>
    </source>
</reference>
<dbReference type="PANTHER" id="PTHR30435">
    <property type="entry name" value="FLAGELLAR PROTEIN"/>
    <property type="match status" value="1"/>
</dbReference>
<dbReference type="RefSeq" id="WP_145172694.1">
    <property type="nucleotide sequence ID" value="NZ_CP036525.1"/>
</dbReference>
<keyword evidence="3 4" id="KW-0975">Bacterial flagellum</keyword>
<dbReference type="InterPro" id="IPR019776">
    <property type="entry name" value="Flagellar_basal_body_rod_CS"/>
</dbReference>
<feature type="domain" description="Flagellar basal body rod protein N-terminal" evidence="5">
    <location>
        <begin position="11"/>
        <end position="35"/>
    </location>
</feature>
<dbReference type="InterPro" id="IPR001444">
    <property type="entry name" value="Flag_bb_rod_N"/>
</dbReference>
<dbReference type="KEGG" id="rlc:K227x_46060"/>
<dbReference type="Proteomes" id="UP000318538">
    <property type="component" value="Chromosome"/>
</dbReference>
<dbReference type="InterPro" id="IPR037925">
    <property type="entry name" value="FlgE/F/G-like"/>
</dbReference>
<dbReference type="PANTHER" id="PTHR30435:SF19">
    <property type="entry name" value="FLAGELLAR BASAL-BODY ROD PROTEIN FLGG"/>
    <property type="match status" value="1"/>
</dbReference>
<dbReference type="AlphaFoldDB" id="A0A517NGI7"/>
<feature type="domain" description="Flagellar hook protein FlgE/F/G-like D1" evidence="7">
    <location>
        <begin position="97"/>
        <end position="145"/>
    </location>
</feature>
<evidence type="ECO:0000259" key="6">
    <source>
        <dbReference type="Pfam" id="PF06429"/>
    </source>
</evidence>
<name>A0A517NGI7_9BACT</name>
<dbReference type="InterPro" id="IPR010930">
    <property type="entry name" value="Flg_bb/hook_C_dom"/>
</dbReference>
<evidence type="ECO:0000313" key="8">
    <source>
        <dbReference type="EMBL" id="QDT06198.1"/>
    </source>
</evidence>
<evidence type="ECO:0000256" key="4">
    <source>
        <dbReference type="RuleBase" id="RU362116"/>
    </source>
</evidence>
<keyword evidence="8" id="KW-0966">Cell projection</keyword>
<dbReference type="GO" id="GO:0071978">
    <property type="term" value="P:bacterial-type flagellum-dependent swarming motility"/>
    <property type="evidence" value="ECO:0007669"/>
    <property type="project" value="TreeGrafter"/>
</dbReference>
<dbReference type="PROSITE" id="PS00588">
    <property type="entry name" value="FLAGELLA_BB_ROD"/>
    <property type="match status" value="1"/>
</dbReference>
<keyword evidence="8" id="KW-0282">Flagellum</keyword>
<dbReference type="Pfam" id="PF00460">
    <property type="entry name" value="Flg_bb_rod"/>
    <property type="match status" value="1"/>
</dbReference>
<evidence type="ECO:0000256" key="2">
    <source>
        <dbReference type="ARBA" id="ARBA00009677"/>
    </source>
</evidence>
<accession>A0A517NGI7</accession>
<dbReference type="Pfam" id="PF06429">
    <property type="entry name" value="Flg_bbr_C"/>
    <property type="match status" value="1"/>
</dbReference>
<protein>
    <submittedName>
        <fullName evidence="8">Flagellar hook protein FlgE</fullName>
    </submittedName>
</protein>
<comment type="similarity">
    <text evidence="2 4">Belongs to the flagella basal body rod proteins family.</text>
</comment>
<dbReference type="InterPro" id="IPR020013">
    <property type="entry name" value="Flagellar_FlgE/F/G"/>
</dbReference>
<evidence type="ECO:0000256" key="1">
    <source>
        <dbReference type="ARBA" id="ARBA00004117"/>
    </source>
</evidence>
<proteinExistence type="inferred from homology"/>
<dbReference type="EMBL" id="CP036525">
    <property type="protein sequence ID" value="QDT06198.1"/>
    <property type="molecule type" value="Genomic_DNA"/>
</dbReference>
<comment type="subcellular location">
    <subcellularLocation>
        <location evidence="1 4">Bacterial flagellum basal body</location>
    </subcellularLocation>
</comment>
<evidence type="ECO:0000256" key="3">
    <source>
        <dbReference type="ARBA" id="ARBA00023143"/>
    </source>
</evidence>
<dbReference type="InterPro" id="IPR053967">
    <property type="entry name" value="LlgE_F_G-like_D1"/>
</dbReference>
<sequence>MPYGVYLSAAGAHAQSHRMQVLSNNLANVETPGFKPEQTVLQARFAEMIEEGEVTQGLGGADDIGGGVTIAPSATQLAAGPMKKTGRETDFAINDEESFFVVQRGDEQLLTRAGDFMFDAKGRMINTSGDQVMSSDGSPIQVQPGLPVQVAPEGRLRQGGTSWELMLAKPKSMGDVAHLGGNQFKPLAPFDLVGGNDRKVVAGTLEQSAVSPTGAMMELIETSRVYEANVRMIQNQDTVMGSLISRVLQA</sequence>
<feature type="domain" description="Flagellar basal-body/hook protein C-terminal" evidence="6">
    <location>
        <begin position="202"/>
        <end position="245"/>
    </location>
</feature>
<keyword evidence="8" id="KW-0969">Cilium</keyword>
<evidence type="ECO:0000259" key="5">
    <source>
        <dbReference type="Pfam" id="PF00460"/>
    </source>
</evidence>